<accession>A0A840AGQ0</accession>
<dbReference type="AlphaFoldDB" id="A0A840AGQ0"/>
<feature type="domain" description="CHASE2" evidence="2">
    <location>
        <begin position="43"/>
        <end position="395"/>
    </location>
</feature>
<dbReference type="Pfam" id="PF05226">
    <property type="entry name" value="CHASE2"/>
    <property type="match status" value="1"/>
</dbReference>
<keyword evidence="4" id="KW-1185">Reference proteome</keyword>
<evidence type="ECO:0000313" key="3">
    <source>
        <dbReference type="EMBL" id="MBB3929529.1"/>
    </source>
</evidence>
<dbReference type="InterPro" id="IPR007890">
    <property type="entry name" value="CHASE2"/>
</dbReference>
<sequence>MVAALKSWKSRHPVLFELSISILLGILIELALLSFQPPTLLVVRRVADDTADRMIRLAERTTDRLTASPAFTFIDIDDTTWTDWGWPLVTPRGKIEALLERVARSEPLAILLDVDLAFPGDADQEATLRRFLATYDPAAPQLLLVRSLIDDPGAALPVPRPTPYDEAVKGKANILFTSPLFERDGDGNVRRWRLFAEACAQDKPLVIPSMHLAAAMIARQAIHGAPPGDPAPALDRMRTGLAPFLPANCSGHEAEREGVIDDWPAAIPIAVAHDDVSKRVIYRVPWKTGAVGLGPMVESPTGGETQLVAVRPARLALAADGAAPLPGLKGRIVVIGGSFAGSGDWHDTPIGRMPGSLMIVNAVEALTQNGTPREPSPMEQITISLTIIVLASLLTSFLRPSVAAWALAFGIFVLMVVSISRFKSGVMLDLAVPAVGAVLHDLGEAVLKVVREVRAQGWRWILKPHEHSPAIVAGAGHSDIHADIQHDVGSSAGEGGTK</sequence>
<evidence type="ECO:0000256" key="1">
    <source>
        <dbReference type="SAM" id="Phobius"/>
    </source>
</evidence>
<proteinExistence type="predicted"/>
<dbReference type="Proteomes" id="UP000553963">
    <property type="component" value="Unassembled WGS sequence"/>
</dbReference>
<protein>
    <submittedName>
        <fullName evidence="3">CHASE2 domain-containing sensor protein</fullName>
    </submittedName>
</protein>
<keyword evidence="1" id="KW-1133">Transmembrane helix</keyword>
<evidence type="ECO:0000313" key="4">
    <source>
        <dbReference type="Proteomes" id="UP000553963"/>
    </source>
</evidence>
<keyword evidence="1" id="KW-0812">Transmembrane</keyword>
<organism evidence="3 4">
    <name type="scientific">Kaistia hirudinis</name>
    <dbReference type="NCBI Taxonomy" id="1293440"/>
    <lineage>
        <taxon>Bacteria</taxon>
        <taxon>Pseudomonadati</taxon>
        <taxon>Pseudomonadota</taxon>
        <taxon>Alphaproteobacteria</taxon>
        <taxon>Hyphomicrobiales</taxon>
        <taxon>Kaistiaceae</taxon>
        <taxon>Kaistia</taxon>
    </lineage>
</organism>
<dbReference type="EMBL" id="JACIDS010000001">
    <property type="protein sequence ID" value="MBB3929529.1"/>
    <property type="molecule type" value="Genomic_DNA"/>
</dbReference>
<dbReference type="SMART" id="SM01080">
    <property type="entry name" value="CHASE2"/>
    <property type="match status" value="1"/>
</dbReference>
<keyword evidence="1" id="KW-0472">Membrane</keyword>
<feature type="transmembrane region" description="Helical" evidence="1">
    <location>
        <begin position="404"/>
        <end position="422"/>
    </location>
</feature>
<comment type="caution">
    <text evidence="3">The sequence shown here is derived from an EMBL/GenBank/DDBJ whole genome shotgun (WGS) entry which is preliminary data.</text>
</comment>
<gene>
    <name evidence="3" type="ORF">GGR25_000548</name>
</gene>
<name>A0A840AGQ0_9HYPH</name>
<feature type="transmembrane region" description="Helical" evidence="1">
    <location>
        <begin position="14"/>
        <end position="35"/>
    </location>
</feature>
<evidence type="ECO:0000259" key="2">
    <source>
        <dbReference type="SMART" id="SM01080"/>
    </source>
</evidence>
<dbReference type="RefSeq" id="WP_183397180.1">
    <property type="nucleotide sequence ID" value="NZ_JACIDS010000001.1"/>
</dbReference>
<reference evidence="3 4" key="1">
    <citation type="submission" date="2020-08" db="EMBL/GenBank/DDBJ databases">
        <title>Genomic Encyclopedia of Type Strains, Phase IV (KMG-IV): sequencing the most valuable type-strain genomes for metagenomic binning, comparative biology and taxonomic classification.</title>
        <authorList>
            <person name="Goeker M."/>
        </authorList>
    </citation>
    <scope>NUCLEOTIDE SEQUENCE [LARGE SCALE GENOMIC DNA]</scope>
    <source>
        <strain evidence="3 4">DSM 25966</strain>
    </source>
</reference>